<feature type="domain" description="Beta-lactamase class A catalytic" evidence="4">
    <location>
        <begin position="41"/>
        <end position="256"/>
    </location>
</feature>
<evidence type="ECO:0000259" key="4">
    <source>
        <dbReference type="Pfam" id="PF13354"/>
    </source>
</evidence>
<dbReference type="AlphaFoldDB" id="A0A4R8DI35"/>
<dbReference type="PANTHER" id="PTHR35333:SF3">
    <property type="entry name" value="BETA-LACTAMASE-TYPE TRANSPEPTIDASE FOLD CONTAINING PROTEIN"/>
    <property type="match status" value="1"/>
</dbReference>
<dbReference type="InterPro" id="IPR045155">
    <property type="entry name" value="Beta-lactam_cat"/>
</dbReference>
<evidence type="ECO:0000313" key="5">
    <source>
        <dbReference type="EMBL" id="TDW96600.1"/>
    </source>
</evidence>
<dbReference type="RefSeq" id="WP_133997327.1">
    <property type="nucleotide sequence ID" value="NZ_SODV01000002.1"/>
</dbReference>
<comment type="catalytic activity">
    <reaction evidence="1">
        <text>a beta-lactam + H2O = a substituted beta-amino acid</text>
        <dbReference type="Rhea" id="RHEA:20401"/>
        <dbReference type="ChEBI" id="CHEBI:15377"/>
        <dbReference type="ChEBI" id="CHEBI:35627"/>
        <dbReference type="ChEBI" id="CHEBI:140347"/>
        <dbReference type="EC" id="3.5.2.6"/>
    </reaction>
</comment>
<gene>
    <name evidence="5" type="ORF">EDB95_4433</name>
</gene>
<comment type="caution">
    <text evidence="5">The sequence shown here is derived from an EMBL/GenBank/DDBJ whole genome shotgun (WGS) entry which is preliminary data.</text>
</comment>
<dbReference type="GO" id="GO:0030655">
    <property type="term" value="P:beta-lactam antibiotic catabolic process"/>
    <property type="evidence" value="ECO:0007669"/>
    <property type="project" value="InterPro"/>
</dbReference>
<dbReference type="GO" id="GO:0046677">
    <property type="term" value="P:response to antibiotic"/>
    <property type="evidence" value="ECO:0007669"/>
    <property type="project" value="InterPro"/>
</dbReference>
<dbReference type="GO" id="GO:0008800">
    <property type="term" value="F:beta-lactamase activity"/>
    <property type="evidence" value="ECO:0007669"/>
    <property type="project" value="UniProtKB-EC"/>
</dbReference>
<organism evidence="5 6">
    <name type="scientific">Dinghuibacter silviterrae</name>
    <dbReference type="NCBI Taxonomy" id="1539049"/>
    <lineage>
        <taxon>Bacteria</taxon>
        <taxon>Pseudomonadati</taxon>
        <taxon>Bacteroidota</taxon>
        <taxon>Chitinophagia</taxon>
        <taxon>Chitinophagales</taxon>
        <taxon>Chitinophagaceae</taxon>
        <taxon>Dinghuibacter</taxon>
    </lineage>
</organism>
<sequence length="286" mass="32343">MRLLLCTALALVTLIGRAQHLDRRLQKRVDSLTQGFHGDVGIYIYDPGRDRYAACQPDALFPTASIVKISILLGIMDKIRTGALDYHQRLTYTDSLFFKEGDDILSDFTPGSTIELSKVMMLMLTISDNCASVWLQGLAGGGTRINALLDSLGFSKTRVNSHTPGRSADWERYGWGQTTPREIVHIMDRIVRGEVFDPKSSAMMLRLLGRQYWDEEALSQIPAGVFAADKNGALDSSRNEVVYVHGRHPYIFSIFTKNNTDTRWTQDNEAWALTRRLSALLWTYYR</sequence>
<evidence type="ECO:0000256" key="3">
    <source>
        <dbReference type="ARBA" id="ARBA00012865"/>
    </source>
</evidence>
<evidence type="ECO:0000256" key="2">
    <source>
        <dbReference type="ARBA" id="ARBA00009009"/>
    </source>
</evidence>
<dbReference type="EMBL" id="SODV01000002">
    <property type="protein sequence ID" value="TDW96600.1"/>
    <property type="molecule type" value="Genomic_DNA"/>
</dbReference>
<dbReference type="InterPro" id="IPR012338">
    <property type="entry name" value="Beta-lactam/transpept-like"/>
</dbReference>
<name>A0A4R8DI35_9BACT</name>
<accession>A0A4R8DI35</accession>
<dbReference type="InterPro" id="IPR000871">
    <property type="entry name" value="Beta-lactam_class-A"/>
</dbReference>
<dbReference type="Gene3D" id="3.40.710.10">
    <property type="entry name" value="DD-peptidase/beta-lactamase superfamily"/>
    <property type="match status" value="1"/>
</dbReference>
<proteinExistence type="inferred from homology"/>
<dbReference type="OrthoDB" id="1422836at2"/>
<dbReference type="EC" id="3.5.2.6" evidence="3"/>
<dbReference type="Proteomes" id="UP000294498">
    <property type="component" value="Unassembled WGS sequence"/>
</dbReference>
<dbReference type="PANTHER" id="PTHR35333">
    <property type="entry name" value="BETA-LACTAMASE"/>
    <property type="match status" value="1"/>
</dbReference>
<reference evidence="5 6" key="1">
    <citation type="submission" date="2019-03" db="EMBL/GenBank/DDBJ databases">
        <title>Genomic Encyclopedia of Type Strains, Phase IV (KMG-IV): sequencing the most valuable type-strain genomes for metagenomic binning, comparative biology and taxonomic classification.</title>
        <authorList>
            <person name="Goeker M."/>
        </authorList>
    </citation>
    <scope>NUCLEOTIDE SEQUENCE [LARGE SCALE GENOMIC DNA]</scope>
    <source>
        <strain evidence="5 6">DSM 100059</strain>
    </source>
</reference>
<comment type="similarity">
    <text evidence="2">Belongs to the class-A beta-lactamase family.</text>
</comment>
<keyword evidence="6" id="KW-1185">Reference proteome</keyword>
<protein>
    <recommendedName>
        <fullName evidence="3">beta-lactamase</fullName>
        <ecNumber evidence="3">3.5.2.6</ecNumber>
    </recommendedName>
</protein>
<dbReference type="Pfam" id="PF13354">
    <property type="entry name" value="Beta-lactamase2"/>
    <property type="match status" value="1"/>
</dbReference>
<evidence type="ECO:0000256" key="1">
    <source>
        <dbReference type="ARBA" id="ARBA00001526"/>
    </source>
</evidence>
<evidence type="ECO:0000313" key="6">
    <source>
        <dbReference type="Proteomes" id="UP000294498"/>
    </source>
</evidence>
<dbReference type="SUPFAM" id="SSF56601">
    <property type="entry name" value="beta-lactamase/transpeptidase-like"/>
    <property type="match status" value="1"/>
</dbReference>